<evidence type="ECO:0000256" key="3">
    <source>
        <dbReference type="ARBA" id="ARBA00022737"/>
    </source>
</evidence>
<keyword evidence="11" id="KW-1185">Reference proteome</keyword>
<evidence type="ECO:0000256" key="4">
    <source>
        <dbReference type="ARBA" id="ARBA00022884"/>
    </source>
</evidence>
<feature type="compositionally biased region" description="Polar residues" evidence="8">
    <location>
        <begin position="1"/>
        <end position="11"/>
    </location>
</feature>
<dbReference type="CDD" id="cd12231">
    <property type="entry name" value="RRM2_U2AF65"/>
    <property type="match status" value="1"/>
</dbReference>
<dbReference type="Proteomes" id="UP000729357">
    <property type="component" value="Unassembled WGS sequence"/>
</dbReference>
<dbReference type="Gene3D" id="3.30.70.330">
    <property type="match status" value="3"/>
</dbReference>
<feature type="domain" description="RRM" evidence="9">
    <location>
        <begin position="277"/>
        <end position="367"/>
    </location>
</feature>
<feature type="region of interest" description="Disordered" evidence="8">
    <location>
        <begin position="1"/>
        <end position="41"/>
    </location>
</feature>
<keyword evidence="3" id="KW-0677">Repeat</keyword>
<dbReference type="PROSITE" id="PS50102">
    <property type="entry name" value="RRM"/>
    <property type="match status" value="3"/>
</dbReference>
<accession>A0A9P8G701</accession>
<evidence type="ECO:0000256" key="8">
    <source>
        <dbReference type="SAM" id="MobiDB-lite"/>
    </source>
</evidence>
<reference evidence="10" key="1">
    <citation type="journal article" date="2021" name="J Fungi (Basel)">
        <title>Virulence traits and population genomics of the black yeast Aureobasidium melanogenum.</title>
        <authorList>
            <person name="Cernosa A."/>
            <person name="Sun X."/>
            <person name="Gostincar C."/>
            <person name="Fang C."/>
            <person name="Gunde-Cimerman N."/>
            <person name="Song Z."/>
        </authorList>
    </citation>
    <scope>NUCLEOTIDE SEQUENCE</scope>
    <source>
        <strain evidence="10">EXF-9298</strain>
    </source>
</reference>
<dbReference type="Pfam" id="PF00076">
    <property type="entry name" value="RRM_1"/>
    <property type="match status" value="2"/>
</dbReference>
<feature type="non-terminal residue" evidence="10">
    <location>
        <position position="657"/>
    </location>
</feature>
<sequence>LFCRKNGTNESLRTDHDLDASATMNGDSYSSRDRPSGRHASSRDHYVCSFMCAVPQITDSLQSSRDDRRDRDRGGDRERERDRPRRRSRSPGHRPRRDEYQGDTYSSSRDYREREREDRYAGRRGGGREWDRGDRGSDRRGDRRDDPRGGRERGDRGGDLFDDRRGGGRGGRDRAPQQSIDQKRSPSPPRKPKEPTPDLTDVVPILERKRRLTQWDIKPPGYENVTAEQAKLSGMFPLPGAPRQQPMDPTRLQAFMNQPANAGANTALKPSNARQSKRLFVHGIPPTATEDNIIDFFNLHLNGLNIVRGMDPCVSAQISPDHDFALCEFKTPEDATTALAFDGISMSNDSANGSANGRPAGLQIRRPKDYIVPAVTDESEQTQGVVSENVPDTQNKLRMTNIPTFIEDAQVRELLTTFGELKSFVLAKDTSSGASRGFAFFEYMDPTKTDEAVTGLNGIELGDGALRAARAAIGVQQVGGDMSVNAMSMLAGTTSSDVEQGRVLCLLNMVTAEELLDNDEYEEIVEDVKEECSKYGSVLDMKVPRPSGGNRQSNGVGKIYVKYDTNESASKALRALAGRKFADRTVVVTFFGEEYFDVNAWKNSSHTVVAVACKSELTSVVCTSTIYSFVFCAVTKSLVFWKLNGGFIKSPGAEHSQ</sequence>
<feature type="non-terminal residue" evidence="10">
    <location>
        <position position="1"/>
    </location>
</feature>
<feature type="domain" description="RRM" evidence="9">
    <location>
        <begin position="502"/>
        <end position="593"/>
    </location>
</feature>
<name>A0A9P8G701_AURME</name>
<dbReference type="InterPro" id="IPR003954">
    <property type="entry name" value="RRM_euk-type"/>
</dbReference>
<dbReference type="SMART" id="SM00361">
    <property type="entry name" value="RRM_1"/>
    <property type="match status" value="1"/>
</dbReference>
<keyword evidence="6" id="KW-0539">Nucleus</keyword>
<feature type="compositionally biased region" description="Basic and acidic residues" evidence="8">
    <location>
        <begin position="30"/>
        <end position="41"/>
    </location>
</feature>
<keyword evidence="4 7" id="KW-0694">RNA-binding</keyword>
<dbReference type="SUPFAM" id="SSF54928">
    <property type="entry name" value="RNA-binding domain, RBD"/>
    <property type="match status" value="2"/>
</dbReference>
<dbReference type="CDD" id="cd12232">
    <property type="entry name" value="RRM3_U2AF65"/>
    <property type="match status" value="1"/>
</dbReference>
<protein>
    <recommendedName>
        <fullName evidence="9">RRM domain-containing protein</fullName>
    </recommendedName>
</protein>
<evidence type="ECO:0000256" key="2">
    <source>
        <dbReference type="ARBA" id="ARBA00022664"/>
    </source>
</evidence>
<evidence type="ECO:0000256" key="5">
    <source>
        <dbReference type="ARBA" id="ARBA00023187"/>
    </source>
</evidence>
<dbReference type="GO" id="GO:0006397">
    <property type="term" value="P:mRNA processing"/>
    <property type="evidence" value="ECO:0007669"/>
    <property type="project" value="UniProtKB-KW"/>
</dbReference>
<keyword evidence="5" id="KW-0508">mRNA splicing</keyword>
<reference evidence="10" key="2">
    <citation type="submission" date="2021-08" db="EMBL/GenBank/DDBJ databases">
        <authorList>
            <person name="Gostincar C."/>
            <person name="Sun X."/>
            <person name="Song Z."/>
            <person name="Gunde-Cimerman N."/>
        </authorList>
    </citation>
    <scope>NUCLEOTIDE SEQUENCE</scope>
    <source>
        <strain evidence="10">EXF-9298</strain>
    </source>
</reference>
<organism evidence="10 11">
    <name type="scientific">Aureobasidium melanogenum</name>
    <name type="common">Aureobasidium pullulans var. melanogenum</name>
    <dbReference type="NCBI Taxonomy" id="46634"/>
    <lineage>
        <taxon>Eukaryota</taxon>
        <taxon>Fungi</taxon>
        <taxon>Dikarya</taxon>
        <taxon>Ascomycota</taxon>
        <taxon>Pezizomycotina</taxon>
        <taxon>Dothideomycetes</taxon>
        <taxon>Dothideomycetidae</taxon>
        <taxon>Dothideales</taxon>
        <taxon>Saccotheciaceae</taxon>
        <taxon>Aureobasidium</taxon>
    </lineage>
</organism>
<dbReference type="InterPro" id="IPR000504">
    <property type="entry name" value="RRM_dom"/>
</dbReference>
<evidence type="ECO:0000313" key="10">
    <source>
        <dbReference type="EMBL" id="KAG9991622.1"/>
    </source>
</evidence>
<proteinExistence type="predicted"/>
<evidence type="ECO:0000256" key="7">
    <source>
        <dbReference type="PROSITE-ProRule" id="PRU00176"/>
    </source>
</evidence>
<dbReference type="InterPro" id="IPR012677">
    <property type="entry name" value="Nucleotide-bd_a/b_plait_sf"/>
</dbReference>
<keyword evidence="2" id="KW-0507">mRNA processing</keyword>
<feature type="compositionally biased region" description="Basic and acidic residues" evidence="8">
    <location>
        <begin position="109"/>
        <end position="175"/>
    </location>
</feature>
<dbReference type="NCBIfam" id="TIGR01642">
    <property type="entry name" value="U2AF_lg"/>
    <property type="match status" value="1"/>
</dbReference>
<feature type="compositionally biased region" description="Basic residues" evidence="8">
    <location>
        <begin position="84"/>
        <end position="95"/>
    </location>
</feature>
<evidence type="ECO:0000313" key="11">
    <source>
        <dbReference type="Proteomes" id="UP000729357"/>
    </source>
</evidence>
<dbReference type="FunFam" id="3.30.70.330:FF:000097">
    <property type="entry name" value="U2 snRNP auxiliary factor large subunit"/>
    <property type="match status" value="1"/>
</dbReference>
<dbReference type="AlphaFoldDB" id="A0A9P8G701"/>
<dbReference type="InterPro" id="IPR006529">
    <property type="entry name" value="U2AF_lg"/>
</dbReference>
<evidence type="ECO:0000256" key="1">
    <source>
        <dbReference type="ARBA" id="ARBA00004123"/>
    </source>
</evidence>
<dbReference type="SMART" id="SM00360">
    <property type="entry name" value="RRM"/>
    <property type="match status" value="3"/>
</dbReference>
<comment type="caution">
    <text evidence="10">The sequence shown here is derived from an EMBL/GenBank/DDBJ whole genome shotgun (WGS) entry which is preliminary data.</text>
</comment>
<comment type="subcellular location">
    <subcellularLocation>
        <location evidence="1">Nucleus</location>
    </subcellularLocation>
</comment>
<feature type="domain" description="RRM" evidence="9">
    <location>
        <begin position="395"/>
        <end position="473"/>
    </location>
</feature>
<dbReference type="InterPro" id="IPR035979">
    <property type="entry name" value="RBD_domain_sf"/>
</dbReference>
<dbReference type="EMBL" id="JAHFXS010000001">
    <property type="protein sequence ID" value="KAG9991622.1"/>
    <property type="molecule type" value="Genomic_DNA"/>
</dbReference>
<dbReference type="GO" id="GO:0003723">
    <property type="term" value="F:RNA binding"/>
    <property type="evidence" value="ECO:0007669"/>
    <property type="project" value="UniProtKB-UniRule"/>
</dbReference>
<evidence type="ECO:0000259" key="9">
    <source>
        <dbReference type="PROSITE" id="PS50102"/>
    </source>
</evidence>
<dbReference type="GO" id="GO:0005634">
    <property type="term" value="C:nucleus"/>
    <property type="evidence" value="ECO:0007669"/>
    <property type="project" value="UniProtKB-SubCell"/>
</dbReference>
<feature type="region of interest" description="Disordered" evidence="8">
    <location>
        <begin position="59"/>
        <end position="201"/>
    </location>
</feature>
<gene>
    <name evidence="10" type="ORF">KCU98_g124</name>
</gene>
<dbReference type="GO" id="GO:0008380">
    <property type="term" value="P:RNA splicing"/>
    <property type="evidence" value="ECO:0007669"/>
    <property type="project" value="UniProtKB-KW"/>
</dbReference>
<evidence type="ECO:0000256" key="6">
    <source>
        <dbReference type="ARBA" id="ARBA00023242"/>
    </source>
</evidence>
<feature type="compositionally biased region" description="Basic and acidic residues" evidence="8">
    <location>
        <begin position="64"/>
        <end position="83"/>
    </location>
</feature>
<dbReference type="PANTHER" id="PTHR23139">
    <property type="entry name" value="RNA-BINDING PROTEIN"/>
    <property type="match status" value="1"/>
</dbReference>